<dbReference type="GO" id="GO:0042597">
    <property type="term" value="C:periplasmic space"/>
    <property type="evidence" value="ECO:0007669"/>
    <property type="project" value="UniProtKB-ARBA"/>
</dbReference>
<evidence type="ECO:0000256" key="4">
    <source>
        <dbReference type="SAM" id="SignalP"/>
    </source>
</evidence>
<evidence type="ECO:0000313" key="6">
    <source>
        <dbReference type="EMBL" id="MBF9066483.1"/>
    </source>
</evidence>
<comment type="similarity">
    <text evidence="1">Belongs to the bacterial solute-binding protein 5 family.</text>
</comment>
<keyword evidence="7" id="KW-1185">Reference proteome</keyword>
<dbReference type="GO" id="GO:0015833">
    <property type="term" value="P:peptide transport"/>
    <property type="evidence" value="ECO:0007669"/>
    <property type="project" value="TreeGrafter"/>
</dbReference>
<dbReference type="EMBL" id="JADPRT010000001">
    <property type="protein sequence ID" value="MBF9066483.1"/>
    <property type="molecule type" value="Genomic_DNA"/>
</dbReference>
<organism evidence="6 7">
    <name type="scientific">Streptacidiphilus fuscans</name>
    <dbReference type="NCBI Taxonomy" id="2789292"/>
    <lineage>
        <taxon>Bacteria</taxon>
        <taxon>Bacillati</taxon>
        <taxon>Actinomycetota</taxon>
        <taxon>Actinomycetes</taxon>
        <taxon>Kitasatosporales</taxon>
        <taxon>Streptomycetaceae</taxon>
        <taxon>Streptacidiphilus</taxon>
    </lineage>
</organism>
<evidence type="ECO:0000256" key="3">
    <source>
        <dbReference type="ARBA" id="ARBA00022729"/>
    </source>
</evidence>
<evidence type="ECO:0000313" key="7">
    <source>
        <dbReference type="Proteomes" id="UP000657385"/>
    </source>
</evidence>
<dbReference type="PROSITE" id="PS51257">
    <property type="entry name" value="PROKAR_LIPOPROTEIN"/>
    <property type="match status" value="1"/>
</dbReference>
<feature type="signal peptide" evidence="4">
    <location>
        <begin position="1"/>
        <end position="20"/>
    </location>
</feature>
<evidence type="ECO:0000259" key="5">
    <source>
        <dbReference type="Pfam" id="PF00496"/>
    </source>
</evidence>
<proteinExistence type="inferred from homology"/>
<dbReference type="SUPFAM" id="SSF53850">
    <property type="entry name" value="Periplasmic binding protein-like II"/>
    <property type="match status" value="1"/>
</dbReference>
<dbReference type="Pfam" id="PF00496">
    <property type="entry name" value="SBP_bac_5"/>
    <property type="match status" value="1"/>
</dbReference>
<dbReference type="AlphaFoldDB" id="A0A931FAK0"/>
<dbReference type="PANTHER" id="PTHR30290">
    <property type="entry name" value="PERIPLASMIC BINDING COMPONENT OF ABC TRANSPORTER"/>
    <property type="match status" value="1"/>
</dbReference>
<dbReference type="InterPro" id="IPR039424">
    <property type="entry name" value="SBP_5"/>
</dbReference>
<keyword evidence="2" id="KW-0813">Transport</keyword>
<dbReference type="PIRSF" id="PIRSF002741">
    <property type="entry name" value="MppA"/>
    <property type="match status" value="1"/>
</dbReference>
<dbReference type="GO" id="GO:0043190">
    <property type="term" value="C:ATP-binding cassette (ABC) transporter complex"/>
    <property type="evidence" value="ECO:0007669"/>
    <property type="project" value="InterPro"/>
</dbReference>
<name>A0A931FAK0_9ACTN</name>
<feature type="domain" description="Solute-binding protein family 5" evidence="5">
    <location>
        <begin position="80"/>
        <end position="421"/>
    </location>
</feature>
<dbReference type="Gene3D" id="3.40.190.10">
    <property type="entry name" value="Periplasmic binding protein-like II"/>
    <property type="match status" value="1"/>
</dbReference>
<evidence type="ECO:0000256" key="1">
    <source>
        <dbReference type="ARBA" id="ARBA00005695"/>
    </source>
</evidence>
<feature type="chain" id="PRO_5039480661" evidence="4">
    <location>
        <begin position="21"/>
        <end position="513"/>
    </location>
</feature>
<reference evidence="6" key="1">
    <citation type="submission" date="2020-11" db="EMBL/GenBank/DDBJ databases">
        <title>Isolation and identification of active actinomycetes.</title>
        <authorList>
            <person name="Yu B."/>
        </authorList>
    </citation>
    <scope>NUCLEOTIDE SEQUENCE</scope>
    <source>
        <strain evidence="6">NEAU-YB345</strain>
    </source>
</reference>
<gene>
    <name evidence="6" type="ORF">I2501_00345</name>
</gene>
<dbReference type="RefSeq" id="WP_196191688.1">
    <property type="nucleotide sequence ID" value="NZ_JADPRT010000001.1"/>
</dbReference>
<dbReference type="InterPro" id="IPR000914">
    <property type="entry name" value="SBP_5_dom"/>
</dbReference>
<sequence>MPRSARAVTTACLLTTAALALTSCTNSVGSNSAAGASKTLTIATMTLPQSLDPAVATGSALPFFQATYDTLVKRNADGSYAPMLATAWSYNAAQTQLTLTLRTGVTFQDGTAFDAAAVKANLLRFQKAGGADASTLATLKSVDVLDATHVRLDLAAPMPSLLFHLSDSAGLMASPAAFAKANQLNTRPDGTGPYVLDQKSTAFGTKWVYTRNPTYWGTKLPFDTVTMSVFNNETAIVNGLETGQIDTAVLQTADKETAVASDTQLTTTDEQFDFQGLLLFDRGGAVTPALKDVRVRQAVNYALDRATMLNVIRQNLGQVTDQVFGPHTPGYEAGLDTYYSYDPAKAKQLLTQAGYAHGFTLHLPLIPAIVSDALAAGIKSDLGAVGINVVWDSTDASTVEQKIFVQRAYSGMVMNIGQSSDPWVVAQTLVLPGVFNMFGSTDPTVAGLVAKIQSEPAADATADYQALNTHLVQQGWFAPLYRMTYKLVTDKKVKATLQAGMAVPSLYDYTPAQ</sequence>
<dbReference type="GO" id="GO:1904680">
    <property type="term" value="F:peptide transmembrane transporter activity"/>
    <property type="evidence" value="ECO:0007669"/>
    <property type="project" value="TreeGrafter"/>
</dbReference>
<dbReference type="Gene3D" id="3.10.105.10">
    <property type="entry name" value="Dipeptide-binding Protein, Domain 3"/>
    <property type="match status" value="1"/>
</dbReference>
<keyword evidence="3 4" id="KW-0732">Signal</keyword>
<comment type="caution">
    <text evidence="6">The sequence shown here is derived from an EMBL/GenBank/DDBJ whole genome shotgun (WGS) entry which is preliminary data.</text>
</comment>
<dbReference type="Proteomes" id="UP000657385">
    <property type="component" value="Unassembled WGS sequence"/>
</dbReference>
<accession>A0A931FAK0</accession>
<dbReference type="PANTHER" id="PTHR30290:SF9">
    <property type="entry name" value="OLIGOPEPTIDE-BINDING PROTEIN APPA"/>
    <property type="match status" value="1"/>
</dbReference>
<dbReference type="InterPro" id="IPR030678">
    <property type="entry name" value="Peptide/Ni-bd"/>
</dbReference>
<protein>
    <submittedName>
        <fullName evidence="6">ABC transporter substrate-binding protein</fullName>
    </submittedName>
</protein>
<evidence type="ECO:0000256" key="2">
    <source>
        <dbReference type="ARBA" id="ARBA00022448"/>
    </source>
</evidence>